<organism evidence="2">
    <name type="scientific">marine sediment metagenome</name>
    <dbReference type="NCBI Taxonomy" id="412755"/>
    <lineage>
        <taxon>unclassified sequences</taxon>
        <taxon>metagenomes</taxon>
        <taxon>ecological metagenomes</taxon>
    </lineage>
</organism>
<dbReference type="AlphaFoldDB" id="A0A0F9HYW6"/>
<proteinExistence type="predicted"/>
<reference evidence="2" key="1">
    <citation type="journal article" date="2015" name="Nature">
        <title>Complex archaea that bridge the gap between prokaryotes and eukaryotes.</title>
        <authorList>
            <person name="Spang A."/>
            <person name="Saw J.H."/>
            <person name="Jorgensen S.L."/>
            <person name="Zaremba-Niedzwiedzka K."/>
            <person name="Martijn J."/>
            <person name="Lind A.E."/>
            <person name="van Eijk R."/>
            <person name="Schleper C."/>
            <person name="Guy L."/>
            <person name="Ettema T.J."/>
        </authorList>
    </citation>
    <scope>NUCLEOTIDE SEQUENCE</scope>
</reference>
<gene>
    <name evidence="2" type="ORF">LCGC14_1643380</name>
</gene>
<comment type="caution">
    <text evidence="2">The sequence shown here is derived from an EMBL/GenBank/DDBJ whole genome shotgun (WGS) entry which is preliminary data.</text>
</comment>
<feature type="region of interest" description="Disordered" evidence="1">
    <location>
        <begin position="102"/>
        <end position="132"/>
    </location>
</feature>
<feature type="region of interest" description="Disordered" evidence="1">
    <location>
        <begin position="180"/>
        <end position="204"/>
    </location>
</feature>
<accession>A0A0F9HYW6</accession>
<evidence type="ECO:0000256" key="1">
    <source>
        <dbReference type="SAM" id="MobiDB-lite"/>
    </source>
</evidence>
<feature type="compositionally biased region" description="Low complexity" evidence="1">
    <location>
        <begin position="115"/>
        <end position="129"/>
    </location>
</feature>
<dbReference type="EMBL" id="LAZR01013721">
    <property type="protein sequence ID" value="KKM20651.1"/>
    <property type="molecule type" value="Genomic_DNA"/>
</dbReference>
<name>A0A0F9HYW6_9ZZZZ</name>
<sequence>MNFTAVKQANGQNVTMFGTFNEIGGVSLNQNQKQVCKCQITDDAGEKHLIRIYNQNMPTPALLNMRQQFTLSSYQGQTQKGQPYTGFSGFWDDRAMINQVPDNASQAPQDPPQAPQQAPQPTNAPQNVQMRMPDTYAYPVTPETSRRMARAVVITAMLRSGRKPLLSYAEELVEFIVSGIDPSTQSNPDYIGDDPPPPRDDIPF</sequence>
<evidence type="ECO:0000313" key="2">
    <source>
        <dbReference type="EMBL" id="KKM20651.1"/>
    </source>
</evidence>
<protein>
    <submittedName>
        <fullName evidence="2">Uncharacterized protein</fullName>
    </submittedName>
</protein>